<dbReference type="InParanoid" id="A8P5X1"/>
<dbReference type="GeneID" id="6015640"/>
<accession>A8P5X1</accession>
<dbReference type="RefSeq" id="XP_001839040.2">
    <property type="nucleotide sequence ID" value="XM_001838988.2"/>
</dbReference>
<dbReference type="EMBL" id="AACS02000011">
    <property type="protein sequence ID" value="EAU82784.2"/>
    <property type="molecule type" value="Genomic_DNA"/>
</dbReference>
<dbReference type="VEuPathDB" id="FungiDB:CC1G_10903"/>
<evidence type="ECO:0000256" key="1">
    <source>
        <dbReference type="SAM" id="MobiDB-lite"/>
    </source>
</evidence>
<dbReference type="AlphaFoldDB" id="A8P5X1"/>
<reference evidence="2 3" key="1">
    <citation type="journal article" date="2010" name="Proc. Natl. Acad. Sci. U.S.A.">
        <title>Insights into evolution of multicellular fungi from the assembled chromosomes of the mushroom Coprinopsis cinerea (Coprinus cinereus).</title>
        <authorList>
            <person name="Stajich J.E."/>
            <person name="Wilke S.K."/>
            <person name="Ahren D."/>
            <person name="Au C.H."/>
            <person name="Birren B.W."/>
            <person name="Borodovsky M."/>
            <person name="Burns C."/>
            <person name="Canback B."/>
            <person name="Casselton L.A."/>
            <person name="Cheng C.K."/>
            <person name="Deng J."/>
            <person name="Dietrich F.S."/>
            <person name="Fargo D.C."/>
            <person name="Farman M.L."/>
            <person name="Gathman A.C."/>
            <person name="Goldberg J."/>
            <person name="Guigo R."/>
            <person name="Hoegger P.J."/>
            <person name="Hooker J.B."/>
            <person name="Huggins A."/>
            <person name="James T.Y."/>
            <person name="Kamada T."/>
            <person name="Kilaru S."/>
            <person name="Kodira C."/>
            <person name="Kues U."/>
            <person name="Kupfer D."/>
            <person name="Kwan H.S."/>
            <person name="Lomsadze A."/>
            <person name="Li W."/>
            <person name="Lilly W.W."/>
            <person name="Ma L.J."/>
            <person name="Mackey A.J."/>
            <person name="Manning G."/>
            <person name="Martin F."/>
            <person name="Muraguchi H."/>
            <person name="Natvig D.O."/>
            <person name="Palmerini H."/>
            <person name="Ramesh M.A."/>
            <person name="Rehmeyer C.J."/>
            <person name="Roe B.A."/>
            <person name="Shenoy N."/>
            <person name="Stanke M."/>
            <person name="Ter-Hovhannisyan V."/>
            <person name="Tunlid A."/>
            <person name="Velagapudi R."/>
            <person name="Vision T.J."/>
            <person name="Zeng Q."/>
            <person name="Zolan M.E."/>
            <person name="Pukkila P.J."/>
        </authorList>
    </citation>
    <scope>NUCLEOTIDE SEQUENCE [LARGE SCALE GENOMIC DNA]</scope>
    <source>
        <strain evidence="3">Okayama-7 / 130 / ATCC MYA-4618 / FGSC 9003</strain>
    </source>
</reference>
<feature type="compositionally biased region" description="Basic and acidic residues" evidence="1">
    <location>
        <begin position="25"/>
        <end position="41"/>
    </location>
</feature>
<comment type="caution">
    <text evidence="2">The sequence shown here is derived from an EMBL/GenBank/DDBJ whole genome shotgun (WGS) entry which is preliminary data.</text>
</comment>
<keyword evidence="3" id="KW-1185">Reference proteome</keyword>
<organism evidence="2 3">
    <name type="scientific">Coprinopsis cinerea (strain Okayama-7 / 130 / ATCC MYA-4618 / FGSC 9003)</name>
    <name type="common">Inky cap fungus</name>
    <name type="synonym">Hormographiella aspergillata</name>
    <dbReference type="NCBI Taxonomy" id="240176"/>
    <lineage>
        <taxon>Eukaryota</taxon>
        <taxon>Fungi</taxon>
        <taxon>Dikarya</taxon>
        <taxon>Basidiomycota</taxon>
        <taxon>Agaricomycotina</taxon>
        <taxon>Agaricomycetes</taxon>
        <taxon>Agaricomycetidae</taxon>
        <taxon>Agaricales</taxon>
        <taxon>Agaricineae</taxon>
        <taxon>Psathyrellaceae</taxon>
        <taxon>Coprinopsis</taxon>
    </lineage>
</organism>
<protein>
    <submittedName>
        <fullName evidence="2">Uncharacterized protein</fullName>
    </submittedName>
</protein>
<dbReference type="Proteomes" id="UP000001861">
    <property type="component" value="Unassembled WGS sequence"/>
</dbReference>
<name>A8P5X1_COPC7</name>
<sequence length="159" mass="18561">MVLMVWLSLGASSREEENYVNMSQEKSEKKASRDKERDHVNKKPVQQLANRWWRGTKNDVAHCRRYRDIDMWVFGFGRRRKGCRSREVLTYKKWRCTSPSFWRYPPAGFRVWKFKGKEEVMATWARSDVPKVTVHVAVVLEIWTCGFPGLGGGGGSGCW</sequence>
<proteinExistence type="predicted"/>
<dbReference type="KEGG" id="cci:CC1G_10903"/>
<feature type="region of interest" description="Disordered" evidence="1">
    <location>
        <begin position="18"/>
        <end position="42"/>
    </location>
</feature>
<gene>
    <name evidence="2" type="ORF">CC1G_10903</name>
</gene>
<evidence type="ECO:0000313" key="3">
    <source>
        <dbReference type="Proteomes" id="UP000001861"/>
    </source>
</evidence>
<evidence type="ECO:0000313" key="2">
    <source>
        <dbReference type="EMBL" id="EAU82784.2"/>
    </source>
</evidence>
<dbReference type="HOGENOM" id="CLU_1660657_0_0_1"/>